<evidence type="ECO:0000313" key="4">
    <source>
        <dbReference type="Proteomes" id="UP000265618"/>
    </source>
</evidence>
<name>A0A9K3GFP7_9EUKA</name>
<feature type="region of interest" description="Disordered" evidence="1">
    <location>
        <begin position="1"/>
        <end position="20"/>
    </location>
</feature>
<dbReference type="PROSITE" id="PS50222">
    <property type="entry name" value="EF_HAND_2"/>
    <property type="match status" value="1"/>
</dbReference>
<dbReference type="InterPro" id="IPR002048">
    <property type="entry name" value="EF_hand_dom"/>
</dbReference>
<comment type="caution">
    <text evidence="3">The sequence shown here is derived from an EMBL/GenBank/DDBJ whole genome shotgun (WGS) entry which is preliminary data.</text>
</comment>
<dbReference type="EMBL" id="BDIP01000637">
    <property type="protein sequence ID" value="GIQ82259.1"/>
    <property type="molecule type" value="Genomic_DNA"/>
</dbReference>
<dbReference type="InterPro" id="IPR011992">
    <property type="entry name" value="EF-hand-dom_pair"/>
</dbReference>
<dbReference type="Gene3D" id="1.10.238.10">
    <property type="entry name" value="EF-hand"/>
    <property type="match status" value="1"/>
</dbReference>
<dbReference type="Proteomes" id="UP000265618">
    <property type="component" value="Unassembled WGS sequence"/>
</dbReference>
<reference evidence="3 4" key="1">
    <citation type="journal article" date="2018" name="PLoS ONE">
        <title>The draft genome of Kipferlia bialata reveals reductive genome evolution in fornicate parasites.</title>
        <authorList>
            <person name="Tanifuji G."/>
            <person name="Takabayashi S."/>
            <person name="Kume K."/>
            <person name="Takagi M."/>
            <person name="Nakayama T."/>
            <person name="Kamikawa R."/>
            <person name="Inagaki Y."/>
            <person name="Hashimoto T."/>
        </authorList>
    </citation>
    <scope>NUCLEOTIDE SEQUENCE [LARGE SCALE GENOMIC DNA]</scope>
    <source>
        <strain evidence="3">NY0173</strain>
    </source>
</reference>
<feature type="domain" description="EF-hand" evidence="2">
    <location>
        <begin position="28"/>
        <end position="63"/>
    </location>
</feature>
<organism evidence="3 4">
    <name type="scientific">Kipferlia bialata</name>
    <dbReference type="NCBI Taxonomy" id="797122"/>
    <lineage>
        <taxon>Eukaryota</taxon>
        <taxon>Metamonada</taxon>
        <taxon>Carpediemonas-like organisms</taxon>
        <taxon>Kipferlia</taxon>
    </lineage>
</organism>
<evidence type="ECO:0000259" key="2">
    <source>
        <dbReference type="PROSITE" id="PS50222"/>
    </source>
</evidence>
<dbReference type="AlphaFoldDB" id="A0A9K3GFP7"/>
<accession>A0A9K3GFP7</accession>
<dbReference type="GO" id="GO:0005509">
    <property type="term" value="F:calcium ion binding"/>
    <property type="evidence" value="ECO:0007669"/>
    <property type="project" value="InterPro"/>
</dbReference>
<sequence length="201" mass="22633">MAKGKKGKKGKKAKKAKGPSAEEIAFEALKTEFHDMFCVFDEDRDKQILLSELPYLLQAAGTPASPDDLHRFSEIVDPDGTKGTVEFMPCVELYKTLLDKRHVNDTLYDAFRTMLAAKDEYESMNVPKADLIQQLVKSGDNPLSLADFRFGSKKVKPDSEGRLDVEPLIWNICHALREGTTLLPAEEYEKRQKAKKAAKKK</sequence>
<protein>
    <recommendedName>
        <fullName evidence="2">EF-hand domain-containing protein</fullName>
    </recommendedName>
</protein>
<gene>
    <name evidence="3" type="ORF">KIPB_003361</name>
</gene>
<dbReference type="SUPFAM" id="SSF47473">
    <property type="entry name" value="EF-hand"/>
    <property type="match status" value="1"/>
</dbReference>
<proteinExistence type="predicted"/>
<feature type="compositionally biased region" description="Basic residues" evidence="1">
    <location>
        <begin position="1"/>
        <end position="17"/>
    </location>
</feature>
<evidence type="ECO:0000313" key="3">
    <source>
        <dbReference type="EMBL" id="GIQ82259.1"/>
    </source>
</evidence>
<keyword evidence="4" id="KW-1185">Reference proteome</keyword>
<evidence type="ECO:0000256" key="1">
    <source>
        <dbReference type="SAM" id="MobiDB-lite"/>
    </source>
</evidence>